<sequence>MAQPTQYNPLAGVQFSYSAIPLPQQHQHQQHQHQLHSHAQLHAQHHHQPHQAHQPPPTSGIPIAYQQHSQTLPPTSNATIQQQNVHATTSAAPTPVPVPATSESTSTQTSAPASTVATTSTAEPQPKKRRLGRPPKIPAVRDYEAQLAERAAEGLPPPPRPAPREHQPQPLNRGPYATAEDATFALQLHVFSSGFGVSQKRTVKEKLPSGRYDPDGAVIRRDFACDRGGSEFVSQSTGERRRESKKCGCPWKAVARRLKREGDSWYVEVLEPAHNHAATPPEQMHTVAPYRRWQRENNAGVRTAIDRLTRAAAMPARQVAAYLKGEYADPQLDRIDRHILRSLAMSDYDLPGVDDGTQNLTTFEVVGGRPTIVLQETGAGGAGGAG</sequence>
<proteinExistence type="predicted"/>
<accession>A0ACC0D262</accession>
<comment type="caution">
    <text evidence="1">The sequence shown here is derived from an EMBL/GenBank/DDBJ whole genome shotgun (WGS) entry which is preliminary data.</text>
</comment>
<reference evidence="1 2" key="1">
    <citation type="journal article" date="2022" name="New Phytol.">
        <title>Ecological generalism drives hyperdiversity of secondary metabolite gene clusters in xylarialean endophytes.</title>
        <authorList>
            <person name="Franco M.E.E."/>
            <person name="Wisecaver J.H."/>
            <person name="Arnold A.E."/>
            <person name="Ju Y.M."/>
            <person name="Slot J.C."/>
            <person name="Ahrendt S."/>
            <person name="Moore L.P."/>
            <person name="Eastman K.E."/>
            <person name="Scott K."/>
            <person name="Konkel Z."/>
            <person name="Mondo S.J."/>
            <person name="Kuo A."/>
            <person name="Hayes R.D."/>
            <person name="Haridas S."/>
            <person name="Andreopoulos B."/>
            <person name="Riley R."/>
            <person name="LaButti K."/>
            <person name="Pangilinan J."/>
            <person name="Lipzen A."/>
            <person name="Amirebrahimi M."/>
            <person name="Yan J."/>
            <person name="Adam C."/>
            <person name="Keymanesh K."/>
            <person name="Ng V."/>
            <person name="Louie K."/>
            <person name="Northen T."/>
            <person name="Drula E."/>
            <person name="Henrissat B."/>
            <person name="Hsieh H.M."/>
            <person name="Youens-Clark K."/>
            <person name="Lutzoni F."/>
            <person name="Miadlikowska J."/>
            <person name="Eastwood D.C."/>
            <person name="Hamelin R.C."/>
            <person name="Grigoriev I.V."/>
            <person name="U'Ren J.M."/>
        </authorList>
    </citation>
    <scope>NUCLEOTIDE SEQUENCE [LARGE SCALE GENOMIC DNA]</scope>
    <source>
        <strain evidence="1 2">ER1909</strain>
    </source>
</reference>
<protein>
    <submittedName>
        <fullName evidence="1">Uncharacterized protein</fullName>
    </submittedName>
</protein>
<dbReference type="Proteomes" id="UP001497680">
    <property type="component" value="Unassembled WGS sequence"/>
</dbReference>
<gene>
    <name evidence="1" type="ORF">F4821DRAFT_237571</name>
</gene>
<keyword evidence="2" id="KW-1185">Reference proteome</keyword>
<evidence type="ECO:0000313" key="2">
    <source>
        <dbReference type="Proteomes" id="UP001497680"/>
    </source>
</evidence>
<evidence type="ECO:0000313" key="1">
    <source>
        <dbReference type="EMBL" id="KAI6086844.1"/>
    </source>
</evidence>
<dbReference type="EMBL" id="MU394312">
    <property type="protein sequence ID" value="KAI6086844.1"/>
    <property type="molecule type" value="Genomic_DNA"/>
</dbReference>
<organism evidence="1 2">
    <name type="scientific">Hypoxylon rubiginosum</name>
    <dbReference type="NCBI Taxonomy" id="110542"/>
    <lineage>
        <taxon>Eukaryota</taxon>
        <taxon>Fungi</taxon>
        <taxon>Dikarya</taxon>
        <taxon>Ascomycota</taxon>
        <taxon>Pezizomycotina</taxon>
        <taxon>Sordariomycetes</taxon>
        <taxon>Xylariomycetidae</taxon>
        <taxon>Xylariales</taxon>
        <taxon>Hypoxylaceae</taxon>
        <taxon>Hypoxylon</taxon>
    </lineage>
</organism>
<name>A0ACC0D262_9PEZI</name>